<organism evidence="5 6">
    <name type="scientific">Lomentospora prolificans</name>
    <dbReference type="NCBI Taxonomy" id="41688"/>
    <lineage>
        <taxon>Eukaryota</taxon>
        <taxon>Fungi</taxon>
        <taxon>Dikarya</taxon>
        <taxon>Ascomycota</taxon>
        <taxon>Pezizomycotina</taxon>
        <taxon>Sordariomycetes</taxon>
        <taxon>Hypocreomycetidae</taxon>
        <taxon>Microascales</taxon>
        <taxon>Microascaceae</taxon>
        <taxon>Lomentospora</taxon>
    </lineage>
</organism>
<proteinExistence type="inferred from homology"/>
<dbReference type="SUPFAM" id="SSF51556">
    <property type="entry name" value="Metallo-dependent hydrolases"/>
    <property type="match status" value="1"/>
</dbReference>
<dbReference type="GO" id="GO:0016787">
    <property type="term" value="F:hydrolase activity"/>
    <property type="evidence" value="ECO:0007669"/>
    <property type="project" value="InterPro"/>
</dbReference>
<dbReference type="Gene3D" id="3.20.20.140">
    <property type="entry name" value="Metal-dependent hydrolases"/>
    <property type="match status" value="1"/>
</dbReference>
<evidence type="ECO:0000313" key="6">
    <source>
        <dbReference type="Proteomes" id="UP000233524"/>
    </source>
</evidence>
<reference evidence="5 6" key="1">
    <citation type="journal article" date="2017" name="G3 (Bethesda)">
        <title>First Draft Genome Sequence of the Pathogenic Fungus Lomentospora prolificans (Formerly Scedosporium prolificans).</title>
        <authorList>
            <person name="Luo R."/>
            <person name="Zimin A."/>
            <person name="Workman R."/>
            <person name="Fan Y."/>
            <person name="Pertea G."/>
            <person name="Grossman N."/>
            <person name="Wear M.P."/>
            <person name="Jia B."/>
            <person name="Miller H."/>
            <person name="Casadevall A."/>
            <person name="Timp W."/>
            <person name="Zhang S.X."/>
            <person name="Salzberg S.L."/>
        </authorList>
    </citation>
    <scope>NUCLEOTIDE SEQUENCE [LARGE SCALE GENOMIC DNA]</scope>
    <source>
        <strain evidence="5 6">JHH-5317</strain>
    </source>
</reference>
<keyword evidence="2 3" id="KW-0456">Lyase</keyword>
<dbReference type="InterPro" id="IPR006680">
    <property type="entry name" value="Amidohydro-rel"/>
</dbReference>
<evidence type="ECO:0000256" key="2">
    <source>
        <dbReference type="ARBA" id="ARBA00023239"/>
    </source>
</evidence>
<dbReference type="EMBL" id="NLAX01000701">
    <property type="protein sequence ID" value="PKS07631.1"/>
    <property type="molecule type" value="Genomic_DNA"/>
</dbReference>
<dbReference type="PANTHER" id="PTHR21240">
    <property type="entry name" value="2-AMINO-3-CARBOXYLMUCONATE-6-SEMIALDEHYDE DECARBOXYLASE"/>
    <property type="match status" value="1"/>
</dbReference>
<dbReference type="Pfam" id="PF04909">
    <property type="entry name" value="Amidohydro_2"/>
    <property type="match status" value="1"/>
</dbReference>
<dbReference type="AlphaFoldDB" id="A0A2N3N5B5"/>
<accession>A0A2N3N5B5</accession>
<comment type="similarity">
    <text evidence="3">Belongs to the metallo-dependent hydrolases superfamily.</text>
</comment>
<evidence type="ECO:0000256" key="3">
    <source>
        <dbReference type="RuleBase" id="RU366045"/>
    </source>
</evidence>
<keyword evidence="1 3" id="KW-0210">Decarboxylase</keyword>
<dbReference type="GO" id="GO:0016831">
    <property type="term" value="F:carboxy-lyase activity"/>
    <property type="evidence" value="ECO:0007669"/>
    <property type="project" value="UniProtKB-KW"/>
</dbReference>
<sequence length="388" mass="44056">ARRACTYQATMLGKIALEECWTIPEELSNNDPGKFVAAGTGSRLTNELLDIHDMRLKQMDENNVDFMILSFVAPGCQGIPNKDKAEAQARLANDRLEAEVLKAPTRFAAFAALSMHDPAQAAEELRRCMNEKQGFVGAMLNDYQSCGEDGNGMLYFDQPEYDVFWKAAAELGAAVYMHPRPSNQLIHKLMWEGRPWLDFSALGYADRLNMHILGIVTNGVLDRFPNLKILFGHMGEHIPYDLYRIDHKLDRGRFPNMPMRKDKLVRDYFGEQLFITTSGHFSTSALLFAIGEIGAHSIMFSIDYPFESIPNACAWWDEHVWPNINQHDYTNIGRNNVLKVLPRLTQAPHNLKPMTPRECEVGGMPQGEVCFGLYNKSWNKREVKTIPQ</sequence>
<feature type="non-terminal residue" evidence="5">
    <location>
        <position position="1"/>
    </location>
</feature>
<dbReference type="PANTHER" id="PTHR21240:SF31">
    <property type="entry name" value="AMIDOHYDROLASE FAMILY PROTEIN (AFU_ORTHOLOGUE AFUA_7G05840)"/>
    <property type="match status" value="1"/>
</dbReference>
<keyword evidence="6" id="KW-1185">Reference proteome</keyword>
<dbReference type="InParanoid" id="A0A2N3N5B5"/>
<dbReference type="InterPro" id="IPR032466">
    <property type="entry name" value="Metal_Hydrolase"/>
</dbReference>
<evidence type="ECO:0000259" key="4">
    <source>
        <dbReference type="Pfam" id="PF04909"/>
    </source>
</evidence>
<dbReference type="InterPro" id="IPR032465">
    <property type="entry name" value="ACMSD"/>
</dbReference>
<dbReference type="GO" id="GO:0005829">
    <property type="term" value="C:cytosol"/>
    <property type="evidence" value="ECO:0007669"/>
    <property type="project" value="TreeGrafter"/>
</dbReference>
<dbReference type="STRING" id="41688.A0A2N3N5B5"/>
<name>A0A2N3N5B5_9PEZI</name>
<feature type="domain" description="Amidohydrolase-related" evidence="4">
    <location>
        <begin position="53"/>
        <end position="308"/>
    </location>
</feature>
<evidence type="ECO:0000313" key="5">
    <source>
        <dbReference type="EMBL" id="PKS07631.1"/>
    </source>
</evidence>
<dbReference type="VEuPathDB" id="FungiDB:jhhlp_006237"/>
<protein>
    <recommendedName>
        <fullName evidence="4">Amidohydrolase-related domain-containing protein</fullName>
    </recommendedName>
</protein>
<dbReference type="Proteomes" id="UP000233524">
    <property type="component" value="Unassembled WGS sequence"/>
</dbReference>
<evidence type="ECO:0000256" key="1">
    <source>
        <dbReference type="ARBA" id="ARBA00022793"/>
    </source>
</evidence>
<comment type="caution">
    <text evidence="5">The sequence shown here is derived from an EMBL/GenBank/DDBJ whole genome shotgun (WGS) entry which is preliminary data.</text>
</comment>
<dbReference type="OrthoDB" id="432010at2759"/>
<dbReference type="GO" id="GO:0019748">
    <property type="term" value="P:secondary metabolic process"/>
    <property type="evidence" value="ECO:0007669"/>
    <property type="project" value="TreeGrafter"/>
</dbReference>
<gene>
    <name evidence="5" type="ORF">jhhlp_006237</name>
</gene>